<organism evidence="4">
    <name type="scientific">Naegleria gruberi</name>
    <name type="common">Amoeba</name>
    <dbReference type="NCBI Taxonomy" id="5762"/>
    <lineage>
        <taxon>Eukaryota</taxon>
        <taxon>Discoba</taxon>
        <taxon>Heterolobosea</taxon>
        <taxon>Tetramitia</taxon>
        <taxon>Eutetramitia</taxon>
        <taxon>Vahlkampfiidae</taxon>
        <taxon>Naegleria</taxon>
    </lineage>
</organism>
<dbReference type="AlphaFoldDB" id="D2VHA9"/>
<dbReference type="InterPro" id="IPR018247">
    <property type="entry name" value="EF_Hand_1_Ca_BS"/>
</dbReference>
<accession>D2VHA9</accession>
<evidence type="ECO:0000256" key="1">
    <source>
        <dbReference type="ARBA" id="ARBA00022837"/>
    </source>
</evidence>
<dbReference type="InParanoid" id="D2VHA9"/>
<dbReference type="GO" id="GO:0005509">
    <property type="term" value="F:calcium ion binding"/>
    <property type="evidence" value="ECO:0007669"/>
    <property type="project" value="InterPro"/>
</dbReference>
<dbReference type="Proteomes" id="UP000006671">
    <property type="component" value="Unassembled WGS sequence"/>
</dbReference>
<feature type="domain" description="EF-hand" evidence="2">
    <location>
        <begin position="142"/>
        <end position="175"/>
    </location>
</feature>
<feature type="domain" description="EF-hand" evidence="2">
    <location>
        <begin position="7"/>
        <end position="42"/>
    </location>
</feature>
<dbReference type="Gene3D" id="1.10.238.10">
    <property type="entry name" value="EF-hand"/>
    <property type="match status" value="2"/>
</dbReference>
<dbReference type="OMA" id="CSKSICF"/>
<gene>
    <name evidence="3" type="ORF">NAEGRDRAFT_68149</name>
</gene>
<evidence type="ECO:0000259" key="2">
    <source>
        <dbReference type="PROSITE" id="PS50222"/>
    </source>
</evidence>
<protein>
    <submittedName>
        <fullName evidence="3">Predicted protein</fullName>
    </submittedName>
</protein>
<dbReference type="PROSITE" id="PS50222">
    <property type="entry name" value="EF_HAND_2"/>
    <property type="match status" value="2"/>
</dbReference>
<dbReference type="VEuPathDB" id="AmoebaDB:NAEGRDRAFT_68149"/>
<dbReference type="SUPFAM" id="SSF47473">
    <property type="entry name" value="EF-hand"/>
    <property type="match status" value="1"/>
</dbReference>
<dbReference type="PROSITE" id="PS00018">
    <property type="entry name" value="EF_HAND_1"/>
    <property type="match status" value="2"/>
</dbReference>
<proteinExistence type="predicted"/>
<dbReference type="CDD" id="cd00051">
    <property type="entry name" value="EFh"/>
    <property type="match status" value="1"/>
</dbReference>
<sequence>MSFSLPTEKPIVLSYFQKYDNNNSSSIGLKELTQLLSDLGFKIEQKNSENNERSWRELKKKEVKAIATLIDRDCSKSICFEEFYIWWIKLSGSGFSTLTKKVKMLTAAYDSFVNFDKDKSGFLDFPEEFDQFYQAYFQDAGDATHSKEQVAKELDKDGDGKVSFQELVQILGILN</sequence>
<dbReference type="InterPro" id="IPR011992">
    <property type="entry name" value="EF-hand-dom_pair"/>
</dbReference>
<reference evidence="3 4" key="1">
    <citation type="journal article" date="2010" name="Cell">
        <title>The genome of Naegleria gruberi illuminates early eukaryotic versatility.</title>
        <authorList>
            <person name="Fritz-Laylin L.K."/>
            <person name="Prochnik S.E."/>
            <person name="Ginger M.L."/>
            <person name="Dacks J.B."/>
            <person name="Carpenter M.L."/>
            <person name="Field M.C."/>
            <person name="Kuo A."/>
            <person name="Paredez A."/>
            <person name="Chapman J."/>
            <person name="Pham J."/>
            <person name="Shu S."/>
            <person name="Neupane R."/>
            <person name="Cipriano M."/>
            <person name="Mancuso J."/>
            <person name="Tu H."/>
            <person name="Salamov A."/>
            <person name="Lindquist E."/>
            <person name="Shapiro H."/>
            <person name="Lucas S."/>
            <person name="Grigoriev I.V."/>
            <person name="Cande W.Z."/>
            <person name="Fulton C."/>
            <person name="Rokhsar D.S."/>
            <person name="Dawson S.C."/>
        </authorList>
    </citation>
    <scope>NUCLEOTIDE SEQUENCE [LARGE SCALE GENOMIC DNA]</scope>
    <source>
        <strain evidence="3 4">NEG-M</strain>
    </source>
</reference>
<dbReference type="InterPro" id="IPR002048">
    <property type="entry name" value="EF_hand_dom"/>
</dbReference>
<keyword evidence="1" id="KW-0106">Calcium</keyword>
<name>D2VHA9_NAEGR</name>
<keyword evidence="4" id="KW-1185">Reference proteome</keyword>
<dbReference type="OrthoDB" id="26525at2759"/>
<dbReference type="STRING" id="5762.D2VHA9"/>
<dbReference type="KEGG" id="ngr:NAEGRDRAFT_68149"/>
<dbReference type="Pfam" id="PF13499">
    <property type="entry name" value="EF-hand_7"/>
    <property type="match status" value="2"/>
</dbReference>
<dbReference type="SMART" id="SM00054">
    <property type="entry name" value="EFh"/>
    <property type="match status" value="4"/>
</dbReference>
<dbReference type="RefSeq" id="XP_002676514.1">
    <property type="nucleotide sequence ID" value="XM_002676468.1"/>
</dbReference>
<dbReference type="EMBL" id="GG738871">
    <property type="protein sequence ID" value="EFC43770.1"/>
    <property type="molecule type" value="Genomic_DNA"/>
</dbReference>
<evidence type="ECO:0000313" key="4">
    <source>
        <dbReference type="Proteomes" id="UP000006671"/>
    </source>
</evidence>
<evidence type="ECO:0000313" key="3">
    <source>
        <dbReference type="EMBL" id="EFC43770.1"/>
    </source>
</evidence>
<dbReference type="GeneID" id="8856582"/>